<comment type="caution">
    <text evidence="3">The sequence shown here is derived from an EMBL/GenBank/DDBJ whole genome shotgun (WGS) entry which is preliminary data.</text>
</comment>
<feature type="compositionally biased region" description="Basic and acidic residues" evidence="1">
    <location>
        <begin position="39"/>
        <end position="56"/>
    </location>
</feature>
<accession>A0AAN7TB72</accession>
<feature type="region of interest" description="Disordered" evidence="1">
    <location>
        <begin position="132"/>
        <end position="173"/>
    </location>
</feature>
<feature type="compositionally biased region" description="Basic and acidic residues" evidence="1">
    <location>
        <begin position="63"/>
        <end position="100"/>
    </location>
</feature>
<sequence length="284" mass="31759">MTRNSLFGIGPFKLIRVDADDEKSVDSKIGRKTSVTYYDVKKDKDVKSDEKKDHGGKGKKGGKGSDGDQKQNGDKGSKNKQHNNDNKDEKKNQKGGEGTKKGPQNRGWTAEDDAKLLELWKADTTLKAIAKELKRSQPQCKERYEQIAADSKKNSDEKKKTDSEQKLSKKQKKAAKKADAEEAEAKEAKVAAVVVDVHASKKKKVVAAKAPSTPGIGESRFTMNEWLTLQEDSLFSFGELQCLSEIIMKDQKQTWLRIAARFFDLTGRRVHPNDIREKFEAMAA</sequence>
<evidence type="ECO:0000259" key="2">
    <source>
        <dbReference type="PROSITE" id="PS50090"/>
    </source>
</evidence>
<dbReference type="PROSITE" id="PS50090">
    <property type="entry name" value="MYB_LIKE"/>
    <property type="match status" value="1"/>
</dbReference>
<dbReference type="Proteomes" id="UP001310890">
    <property type="component" value="Unassembled WGS sequence"/>
</dbReference>
<feature type="compositionally biased region" description="Basic and acidic residues" evidence="1">
    <location>
        <begin position="15"/>
        <end position="29"/>
    </location>
</feature>
<dbReference type="EMBL" id="JAVRRL010000082">
    <property type="protein sequence ID" value="KAK5108604.1"/>
    <property type="molecule type" value="Genomic_DNA"/>
</dbReference>
<evidence type="ECO:0000256" key="1">
    <source>
        <dbReference type="SAM" id="MobiDB-lite"/>
    </source>
</evidence>
<feature type="compositionally biased region" description="Basic and acidic residues" evidence="1">
    <location>
        <begin position="132"/>
        <end position="167"/>
    </location>
</feature>
<dbReference type="InterPro" id="IPR001005">
    <property type="entry name" value="SANT/Myb"/>
</dbReference>
<name>A0AAN7TB72_9PEZI</name>
<dbReference type="Pfam" id="PF13921">
    <property type="entry name" value="Myb_DNA-bind_6"/>
    <property type="match status" value="1"/>
</dbReference>
<organism evidence="3 4">
    <name type="scientific">Meristemomyces frigidus</name>
    <dbReference type="NCBI Taxonomy" id="1508187"/>
    <lineage>
        <taxon>Eukaryota</taxon>
        <taxon>Fungi</taxon>
        <taxon>Dikarya</taxon>
        <taxon>Ascomycota</taxon>
        <taxon>Pezizomycotina</taxon>
        <taxon>Dothideomycetes</taxon>
        <taxon>Dothideomycetidae</taxon>
        <taxon>Mycosphaerellales</taxon>
        <taxon>Teratosphaeriaceae</taxon>
        <taxon>Meristemomyces</taxon>
    </lineage>
</organism>
<gene>
    <name evidence="3" type="ORF">LTR62_008180</name>
</gene>
<proteinExistence type="predicted"/>
<feature type="domain" description="Myb-like" evidence="2">
    <location>
        <begin position="108"/>
        <end position="148"/>
    </location>
</feature>
<feature type="region of interest" description="Disordered" evidence="1">
    <location>
        <begin position="1"/>
        <end position="111"/>
    </location>
</feature>
<dbReference type="AlphaFoldDB" id="A0AAN7TB72"/>
<evidence type="ECO:0000313" key="3">
    <source>
        <dbReference type="EMBL" id="KAK5108604.1"/>
    </source>
</evidence>
<dbReference type="Gene3D" id="1.10.10.60">
    <property type="entry name" value="Homeodomain-like"/>
    <property type="match status" value="1"/>
</dbReference>
<protein>
    <recommendedName>
        <fullName evidence="2">Myb-like domain-containing protein</fullName>
    </recommendedName>
</protein>
<evidence type="ECO:0000313" key="4">
    <source>
        <dbReference type="Proteomes" id="UP001310890"/>
    </source>
</evidence>
<reference evidence="3" key="1">
    <citation type="submission" date="2023-08" db="EMBL/GenBank/DDBJ databases">
        <title>Black Yeasts Isolated from many extreme environments.</title>
        <authorList>
            <person name="Coleine C."/>
            <person name="Stajich J.E."/>
            <person name="Selbmann L."/>
        </authorList>
    </citation>
    <scope>NUCLEOTIDE SEQUENCE</scope>
    <source>
        <strain evidence="3">CCFEE 5401</strain>
    </source>
</reference>